<feature type="coiled-coil region" evidence="1">
    <location>
        <begin position="175"/>
        <end position="230"/>
    </location>
</feature>
<keyword evidence="1" id="KW-0175">Coiled coil</keyword>
<feature type="compositionally biased region" description="Basic and acidic residues" evidence="2">
    <location>
        <begin position="618"/>
        <end position="645"/>
    </location>
</feature>
<dbReference type="AlphaFoldDB" id="A0A8S1TGY0"/>
<comment type="caution">
    <text evidence="3">The sequence shown here is derived from an EMBL/GenBank/DDBJ whole genome shotgun (WGS) entry which is preliminary data.</text>
</comment>
<accession>A0A8S1TGY0</accession>
<organism evidence="3 4">
    <name type="scientific">Paramecium pentaurelia</name>
    <dbReference type="NCBI Taxonomy" id="43138"/>
    <lineage>
        <taxon>Eukaryota</taxon>
        <taxon>Sar</taxon>
        <taxon>Alveolata</taxon>
        <taxon>Ciliophora</taxon>
        <taxon>Intramacronucleata</taxon>
        <taxon>Oligohymenophorea</taxon>
        <taxon>Peniculida</taxon>
        <taxon>Parameciidae</taxon>
        <taxon>Paramecium</taxon>
    </lineage>
</organism>
<name>A0A8S1TGY0_9CILI</name>
<evidence type="ECO:0000313" key="3">
    <source>
        <dbReference type="EMBL" id="CAD8153381.1"/>
    </source>
</evidence>
<feature type="coiled-coil region" evidence="1">
    <location>
        <begin position="71"/>
        <end position="98"/>
    </location>
</feature>
<evidence type="ECO:0000256" key="2">
    <source>
        <dbReference type="SAM" id="MobiDB-lite"/>
    </source>
</evidence>
<evidence type="ECO:0000313" key="4">
    <source>
        <dbReference type="Proteomes" id="UP000689195"/>
    </source>
</evidence>
<feature type="coiled-coil region" evidence="1">
    <location>
        <begin position="124"/>
        <end position="151"/>
    </location>
</feature>
<proteinExistence type="predicted"/>
<gene>
    <name evidence="3" type="ORF">PPENT_87.1.T0240177</name>
</gene>
<keyword evidence="4" id="KW-1185">Reference proteome</keyword>
<dbReference type="Proteomes" id="UP000689195">
    <property type="component" value="Unassembled WGS sequence"/>
</dbReference>
<protein>
    <submittedName>
        <fullName evidence="3">Uncharacterized protein</fullName>
    </submittedName>
</protein>
<feature type="coiled-coil region" evidence="1">
    <location>
        <begin position="254"/>
        <end position="313"/>
    </location>
</feature>
<sequence length="652" mass="77390">MGCIYFPQLVQMLQFDNQLYNIRMLSISQIQKSPQVQSSKQLNRFNLFSRNRTLDNTEASKMRAKYIIHDKESLYEEIQNLKQENNQLKLALRQFQSQNQYFKREVQSILKEESGPSKNYTRIKQGFLEKITKLEENNIKLQQQLQEQISYINQLQNPLNKNNVEGLCMSLSEDNMRMSQLIQQLEQSVIQQQNNCNKMNIKYNAILNKYKQIKNLNAQLLLEIAELKKKDTLFLERPQQKDNKKIEEQLQLGYDQAMVDLRNERQKNKYLENQMQKLQGDHQEQIDNLEKKIAEQKRQFETLQREYELEKQQKYQSKRTILIKNNGPQPPEEQGQLQEDIELQKKKFINVDKNDILAIARQVKLNLIGLKITLQQVESYLLTDEILTQQQLKQNLSNRIFGLQTNEQVEMAAIYLADVENETETTTSARVRSIFRTLMENYQILNIDQLNNINQQIMKKKNEISDILIRKYPDTYTSGYIIIDSYLEVLFQVEIQLSKIEIDHFYALIQRSNRSPRIFLQQIFSPFDVNQEEDDLDDQQQNINLGDGQPESVKMSNSEIIIINNRKESEFVNLIEDDIDHNQRSNQKKIEINIEKLDEQNEDEIKQSQQLNLELSEEEKNPFQDVQHEESDMKMIDSQELRKQSQPELQQF</sequence>
<evidence type="ECO:0000256" key="1">
    <source>
        <dbReference type="SAM" id="Coils"/>
    </source>
</evidence>
<reference evidence="3" key="1">
    <citation type="submission" date="2021-01" db="EMBL/GenBank/DDBJ databases">
        <authorList>
            <consortium name="Genoscope - CEA"/>
            <person name="William W."/>
        </authorList>
    </citation>
    <scope>NUCLEOTIDE SEQUENCE</scope>
</reference>
<dbReference type="OrthoDB" id="305063at2759"/>
<dbReference type="EMBL" id="CAJJDO010000024">
    <property type="protein sequence ID" value="CAD8153381.1"/>
    <property type="molecule type" value="Genomic_DNA"/>
</dbReference>
<feature type="region of interest" description="Disordered" evidence="2">
    <location>
        <begin position="605"/>
        <end position="652"/>
    </location>
</feature>